<evidence type="ECO:0000313" key="2">
    <source>
        <dbReference type="EnsemblPlants" id="TuG1812G0700002775.01.T01"/>
    </source>
</evidence>
<reference evidence="2" key="2">
    <citation type="submission" date="2018-03" db="EMBL/GenBank/DDBJ databases">
        <title>The Triticum urartu genome reveals the dynamic nature of wheat genome evolution.</title>
        <authorList>
            <person name="Ling H."/>
            <person name="Ma B."/>
            <person name="Shi X."/>
            <person name="Liu H."/>
            <person name="Dong L."/>
            <person name="Sun H."/>
            <person name="Cao Y."/>
            <person name="Gao Q."/>
            <person name="Zheng S."/>
            <person name="Li Y."/>
            <person name="Yu Y."/>
            <person name="Du H."/>
            <person name="Qi M."/>
            <person name="Li Y."/>
            <person name="Yu H."/>
            <person name="Cui Y."/>
            <person name="Wang N."/>
            <person name="Chen C."/>
            <person name="Wu H."/>
            <person name="Zhao Y."/>
            <person name="Zhang J."/>
            <person name="Li Y."/>
            <person name="Zhou W."/>
            <person name="Zhang B."/>
            <person name="Hu W."/>
            <person name="Eijk M."/>
            <person name="Tang J."/>
            <person name="Witsenboer H."/>
            <person name="Zhao S."/>
            <person name="Li Z."/>
            <person name="Zhang A."/>
            <person name="Wang D."/>
            <person name="Liang C."/>
        </authorList>
    </citation>
    <scope>NUCLEOTIDE SEQUENCE [LARGE SCALE GENOMIC DNA]</scope>
    <source>
        <strain evidence="2">cv. G1812</strain>
    </source>
</reference>
<sequence>PVSRTHHIQSTAAPSLAPSGALCRLCLVSSVDDLTSQGRSASLVLPVPWPHLSWRRPQRPQARSMPASSSCKILPHQASAPSNPICSIKQVKKTKLTTPTQPKTFVLQENIETFVELECIAGARSNHTRISL</sequence>
<reference evidence="3" key="1">
    <citation type="journal article" date="2013" name="Nature">
        <title>Draft genome of the wheat A-genome progenitor Triticum urartu.</title>
        <authorList>
            <person name="Ling H.Q."/>
            <person name="Zhao S."/>
            <person name="Liu D."/>
            <person name="Wang J."/>
            <person name="Sun H."/>
            <person name="Zhang C."/>
            <person name="Fan H."/>
            <person name="Li D."/>
            <person name="Dong L."/>
            <person name="Tao Y."/>
            <person name="Gao C."/>
            <person name="Wu H."/>
            <person name="Li Y."/>
            <person name="Cui Y."/>
            <person name="Guo X."/>
            <person name="Zheng S."/>
            <person name="Wang B."/>
            <person name="Yu K."/>
            <person name="Liang Q."/>
            <person name="Yang W."/>
            <person name="Lou X."/>
            <person name="Chen J."/>
            <person name="Feng M."/>
            <person name="Jian J."/>
            <person name="Zhang X."/>
            <person name="Luo G."/>
            <person name="Jiang Y."/>
            <person name="Liu J."/>
            <person name="Wang Z."/>
            <person name="Sha Y."/>
            <person name="Zhang B."/>
            <person name="Wu H."/>
            <person name="Tang D."/>
            <person name="Shen Q."/>
            <person name="Xue P."/>
            <person name="Zou S."/>
            <person name="Wang X."/>
            <person name="Liu X."/>
            <person name="Wang F."/>
            <person name="Yang Y."/>
            <person name="An X."/>
            <person name="Dong Z."/>
            <person name="Zhang K."/>
            <person name="Zhang X."/>
            <person name="Luo M.C."/>
            <person name="Dvorak J."/>
            <person name="Tong Y."/>
            <person name="Wang J."/>
            <person name="Yang H."/>
            <person name="Li Z."/>
            <person name="Wang D."/>
            <person name="Zhang A."/>
            <person name="Wang J."/>
        </authorList>
    </citation>
    <scope>NUCLEOTIDE SEQUENCE</scope>
    <source>
        <strain evidence="3">cv. G1812</strain>
    </source>
</reference>
<keyword evidence="3" id="KW-1185">Reference proteome</keyword>
<evidence type="ECO:0000256" key="1">
    <source>
        <dbReference type="SAM" id="MobiDB-lite"/>
    </source>
</evidence>
<evidence type="ECO:0000313" key="3">
    <source>
        <dbReference type="Proteomes" id="UP000015106"/>
    </source>
</evidence>
<feature type="region of interest" description="Disordered" evidence="1">
    <location>
        <begin position="55"/>
        <end position="81"/>
    </location>
</feature>
<dbReference type="EnsemblPlants" id="TuG1812G0700002775.01.T01">
    <property type="protein sequence ID" value="TuG1812G0700002775.01.T01"/>
    <property type="gene ID" value="TuG1812G0700002775.01"/>
</dbReference>
<reference evidence="2" key="3">
    <citation type="submission" date="2022-06" db="UniProtKB">
        <authorList>
            <consortium name="EnsemblPlants"/>
        </authorList>
    </citation>
    <scope>IDENTIFICATION</scope>
</reference>
<dbReference type="Gramene" id="TuG1812G0700002775.01.T01">
    <property type="protein sequence ID" value="TuG1812G0700002775.01.T01"/>
    <property type="gene ID" value="TuG1812G0700002775.01"/>
</dbReference>
<organism evidence="2 3">
    <name type="scientific">Triticum urartu</name>
    <name type="common">Red wild einkorn</name>
    <name type="synonym">Crithodium urartu</name>
    <dbReference type="NCBI Taxonomy" id="4572"/>
    <lineage>
        <taxon>Eukaryota</taxon>
        <taxon>Viridiplantae</taxon>
        <taxon>Streptophyta</taxon>
        <taxon>Embryophyta</taxon>
        <taxon>Tracheophyta</taxon>
        <taxon>Spermatophyta</taxon>
        <taxon>Magnoliopsida</taxon>
        <taxon>Liliopsida</taxon>
        <taxon>Poales</taxon>
        <taxon>Poaceae</taxon>
        <taxon>BOP clade</taxon>
        <taxon>Pooideae</taxon>
        <taxon>Triticodae</taxon>
        <taxon>Triticeae</taxon>
        <taxon>Triticinae</taxon>
        <taxon>Triticum</taxon>
    </lineage>
</organism>
<dbReference type="Proteomes" id="UP000015106">
    <property type="component" value="Chromosome 7"/>
</dbReference>
<name>A0A8R7R2Q4_TRIUA</name>
<dbReference type="AlphaFoldDB" id="A0A8R7R2Q4"/>
<accession>A0A8R7R2Q4</accession>
<protein>
    <submittedName>
        <fullName evidence="2">Uncharacterized protein</fullName>
    </submittedName>
</protein>
<proteinExistence type="predicted"/>